<proteinExistence type="predicted"/>
<dbReference type="Pfam" id="PF13403">
    <property type="entry name" value="Hint_2"/>
    <property type="match status" value="1"/>
</dbReference>
<evidence type="ECO:0000313" key="2">
    <source>
        <dbReference type="EMBL" id="CTQ51179.1"/>
    </source>
</evidence>
<sequence length="171" mass="18158">MTVQLRQNAENLTASSTAQAVDVKSGIKGGIARGTFILTAKGEVAVEHLVAGDRIITRERGMSSLSAVTQIVAPACSVRTDSLGLGRPERDTTVACDQHVIVRDWRAEALFDCVAALVPARRLADGKQIAAFGEADFFRLDFGTPLTVYANGLETPTGRTESGVVEIIEAD</sequence>
<name>A0A0M6YMW2_9RHOB</name>
<organism evidence="2 3">
    <name type="scientific">Jannaschia donghaensis</name>
    <dbReference type="NCBI Taxonomy" id="420998"/>
    <lineage>
        <taxon>Bacteria</taxon>
        <taxon>Pseudomonadati</taxon>
        <taxon>Pseudomonadota</taxon>
        <taxon>Alphaproteobacteria</taxon>
        <taxon>Rhodobacterales</taxon>
        <taxon>Roseobacteraceae</taxon>
        <taxon>Jannaschia</taxon>
    </lineage>
</organism>
<protein>
    <recommendedName>
        <fullName evidence="1">Hedgehog/Intein (Hint) domain-containing protein</fullName>
    </recommendedName>
</protein>
<dbReference type="OrthoDB" id="7873527at2"/>
<dbReference type="RefSeq" id="WP_055086920.1">
    <property type="nucleotide sequence ID" value="NZ_CXSU01000012.1"/>
</dbReference>
<accession>A0A0M6YMW2</accession>
<keyword evidence="3" id="KW-1185">Reference proteome</keyword>
<evidence type="ECO:0000313" key="3">
    <source>
        <dbReference type="Proteomes" id="UP000049222"/>
    </source>
</evidence>
<dbReference type="EMBL" id="CXSU01000012">
    <property type="protein sequence ID" value="CTQ51179.1"/>
    <property type="molecule type" value="Genomic_DNA"/>
</dbReference>
<dbReference type="AlphaFoldDB" id="A0A0M6YMW2"/>
<dbReference type="InterPro" id="IPR028992">
    <property type="entry name" value="Hedgehog/Intein_dom"/>
</dbReference>
<evidence type="ECO:0000259" key="1">
    <source>
        <dbReference type="Pfam" id="PF13403"/>
    </source>
</evidence>
<reference evidence="2 3" key="1">
    <citation type="submission" date="2015-07" db="EMBL/GenBank/DDBJ databases">
        <authorList>
            <person name="Noorani M."/>
        </authorList>
    </citation>
    <scope>NUCLEOTIDE SEQUENCE [LARGE SCALE GENOMIC DNA]</scope>
    <source>
        <strain evidence="2 3">CECT 7802</strain>
    </source>
</reference>
<dbReference type="Proteomes" id="UP000049222">
    <property type="component" value="Unassembled WGS sequence"/>
</dbReference>
<dbReference type="STRING" id="420998.JDO7802_03218"/>
<gene>
    <name evidence="2" type="ORF">JDO7802_03218</name>
</gene>
<feature type="domain" description="Hedgehog/Intein (Hint)" evidence="1">
    <location>
        <begin position="32"/>
        <end position="155"/>
    </location>
</feature>